<name>A0A6C0EJU6_9ZZZZ</name>
<dbReference type="EMBL" id="MN738863">
    <property type="protein sequence ID" value="QHT28610.1"/>
    <property type="molecule type" value="Genomic_DNA"/>
</dbReference>
<feature type="coiled-coil region" evidence="1">
    <location>
        <begin position="377"/>
        <end position="404"/>
    </location>
</feature>
<evidence type="ECO:0000256" key="2">
    <source>
        <dbReference type="SAM" id="MobiDB-lite"/>
    </source>
</evidence>
<protein>
    <submittedName>
        <fullName evidence="3">Uncharacterized protein</fullName>
    </submittedName>
</protein>
<organism evidence="3">
    <name type="scientific">viral metagenome</name>
    <dbReference type="NCBI Taxonomy" id="1070528"/>
    <lineage>
        <taxon>unclassified sequences</taxon>
        <taxon>metagenomes</taxon>
        <taxon>organismal metagenomes</taxon>
    </lineage>
</organism>
<proteinExistence type="predicted"/>
<dbReference type="AlphaFoldDB" id="A0A6C0EJU6"/>
<evidence type="ECO:0000313" key="3">
    <source>
        <dbReference type="EMBL" id="QHT28610.1"/>
    </source>
</evidence>
<sequence length="422" mass="46890">MTSTQQHFGKGAETIGFPLDTKNTQGNRRTCLGGGITDGTIKWYGFIQSDGIRVDPYKLTFCQCCGEQNFQPHQVFKIMDNEYPNLIPTLICDTVNTKLCLAYNIDTRCLHYGGFRVNINLINREGDKWVPASRIPTIEADKAAKVGTHLVNIPTHTGWECCIKGDPNGKYANSDLYYKVECARFGDGREVIVSSKGGTTNFYTPLSSPKPMIFNGYDRDDSRFVFVAPSNLEKGHGLQASHDKQSNKLYLTLSIHREVKAVPEPVYRQSKGGNDEYLEGSYDMVSDANTMRGGTTKGASMNGYFSAATTRGGSVQSDYSGGSNFSSGGKTHHSETHTVNSTFPKVGPSVEMIIQLVNNEPQEDLLHFTRLIQEQVDGQLRDDLGKLQREKELLEAKIHLETNRVDPRSQLFGHTTQEAHLI</sequence>
<feature type="region of interest" description="Disordered" evidence="2">
    <location>
        <begin position="1"/>
        <end position="21"/>
    </location>
</feature>
<keyword evidence="1" id="KW-0175">Coiled coil</keyword>
<feature type="region of interest" description="Disordered" evidence="2">
    <location>
        <begin position="319"/>
        <end position="343"/>
    </location>
</feature>
<accession>A0A6C0EJU6</accession>
<evidence type="ECO:0000256" key="1">
    <source>
        <dbReference type="SAM" id="Coils"/>
    </source>
</evidence>
<feature type="compositionally biased region" description="Polar residues" evidence="2">
    <location>
        <begin position="319"/>
        <end position="329"/>
    </location>
</feature>
<reference evidence="3" key="1">
    <citation type="journal article" date="2020" name="Nature">
        <title>Giant virus diversity and host interactions through global metagenomics.</title>
        <authorList>
            <person name="Schulz F."/>
            <person name="Roux S."/>
            <person name="Paez-Espino D."/>
            <person name="Jungbluth S."/>
            <person name="Walsh D.A."/>
            <person name="Denef V.J."/>
            <person name="McMahon K.D."/>
            <person name="Konstantinidis K.T."/>
            <person name="Eloe-Fadrosh E.A."/>
            <person name="Kyrpides N.C."/>
            <person name="Woyke T."/>
        </authorList>
    </citation>
    <scope>NUCLEOTIDE SEQUENCE</scope>
    <source>
        <strain evidence="3">GVMAG-M-3300001351-8</strain>
    </source>
</reference>